<feature type="transmembrane region" description="Helical" evidence="8">
    <location>
        <begin position="122"/>
        <end position="140"/>
    </location>
</feature>
<evidence type="ECO:0000313" key="11">
    <source>
        <dbReference type="WBParaSite" id="MBELARI_LOCUS9973"/>
    </source>
</evidence>
<keyword evidence="10" id="KW-1185">Reference proteome</keyword>
<dbReference type="InterPro" id="IPR029020">
    <property type="entry name" value="Ammonium/urea_transptr"/>
</dbReference>
<dbReference type="GO" id="GO:0005886">
    <property type="term" value="C:plasma membrane"/>
    <property type="evidence" value="ECO:0007669"/>
    <property type="project" value="UniProtKB-SubCell"/>
</dbReference>
<dbReference type="InterPro" id="IPR024041">
    <property type="entry name" value="NH4_transpt_AmtB-like_dom"/>
</dbReference>
<sequence length="569" mass="62892">MTDFDQENLLSNLTAELLDLRASFEEYKVDQAENLDAFFLCTMAVIIFLMQCGFAFLEAGAVRSKNTTNILFKNLLDSLFALICYWSIGWALAYGPSHGFVGKFIGEGQFLLINIHRTYTKFFFQYVFAATASTIIAGAVAERCEFLAYVVYCSWISAFVYPILTHWGWDPHGWMAVGATVGNTTISYIDFAGAGVVHLCGGTISLVAAFFIEPRIGRFPIGSPPVEIKGHSVPFAALGGFILMFGFLAFNGGSTGTIMKKGSGLEVSRAMTNTIMSGTTASFSYLILHFIRKRNLSLLLTINACLTGMVSACAACNQMEPWGAIVTGIGSGIIYMILSGLVVRFRIDDPLDAFAVHAGGGSWGLMSATIVSHKGIFYTIIDGFRGRTWRGADFAQVGWQLACLTAIILWSMITTIPIFWGLRRFGKLRVPAIIEIKGLDIYKHGEAAYPLHAYGHGWDEHEPIRSRKVSTVFPTTPRVIGNQMNESEIINEIENERKSSTISAPVLLEQLARESLRSNGGNRKNGNTMIYHNPTVYEHPEFHYLARFKKAVHHPSKAEKENGINERKL</sequence>
<keyword evidence="5 8" id="KW-1133">Transmembrane helix</keyword>
<proteinExistence type="inferred from homology"/>
<feature type="transmembrane region" description="Helical" evidence="8">
    <location>
        <begin position="323"/>
        <end position="343"/>
    </location>
</feature>
<dbReference type="FunFam" id="1.10.3430.10:FF:000010">
    <property type="entry name" value="Ammonium transporter"/>
    <property type="match status" value="1"/>
</dbReference>
<dbReference type="AlphaFoldDB" id="A0AAF3FUJ8"/>
<evidence type="ECO:0000256" key="8">
    <source>
        <dbReference type="RuleBase" id="RU362002"/>
    </source>
</evidence>
<protein>
    <recommendedName>
        <fullName evidence="8">Ammonium transporter</fullName>
    </recommendedName>
</protein>
<evidence type="ECO:0000259" key="9">
    <source>
        <dbReference type="Pfam" id="PF00909"/>
    </source>
</evidence>
<keyword evidence="4 8" id="KW-0812">Transmembrane</keyword>
<keyword evidence="7 8" id="KW-0924">Ammonia transport</keyword>
<organism evidence="10 11">
    <name type="scientific">Mesorhabditis belari</name>
    <dbReference type="NCBI Taxonomy" id="2138241"/>
    <lineage>
        <taxon>Eukaryota</taxon>
        <taxon>Metazoa</taxon>
        <taxon>Ecdysozoa</taxon>
        <taxon>Nematoda</taxon>
        <taxon>Chromadorea</taxon>
        <taxon>Rhabditida</taxon>
        <taxon>Rhabditina</taxon>
        <taxon>Rhabditomorpha</taxon>
        <taxon>Rhabditoidea</taxon>
        <taxon>Rhabditidae</taxon>
        <taxon>Mesorhabditinae</taxon>
        <taxon>Mesorhabditis</taxon>
    </lineage>
</organism>
<name>A0AAF3FUJ8_9BILA</name>
<evidence type="ECO:0000256" key="7">
    <source>
        <dbReference type="ARBA" id="ARBA00023177"/>
    </source>
</evidence>
<accession>A0AAF3FUJ8</accession>
<dbReference type="PANTHER" id="PTHR11730:SF6">
    <property type="entry name" value="AMMONIUM TRANSPORTER"/>
    <property type="match status" value="1"/>
</dbReference>
<dbReference type="Proteomes" id="UP000887575">
    <property type="component" value="Unassembled WGS sequence"/>
</dbReference>
<dbReference type="Gene3D" id="1.10.3430.10">
    <property type="entry name" value="Ammonium transporter AmtB like domains"/>
    <property type="match status" value="1"/>
</dbReference>
<dbReference type="Pfam" id="PF00909">
    <property type="entry name" value="Ammonium_transp"/>
    <property type="match status" value="1"/>
</dbReference>
<feature type="transmembrane region" description="Helical" evidence="8">
    <location>
        <begin position="74"/>
        <end position="93"/>
    </location>
</feature>
<dbReference type="NCBIfam" id="TIGR00836">
    <property type="entry name" value="amt"/>
    <property type="match status" value="1"/>
</dbReference>
<dbReference type="WBParaSite" id="MBELARI_LOCUS9973">
    <property type="protein sequence ID" value="MBELARI_LOCUS9973"/>
    <property type="gene ID" value="MBELARI_LOCUS9973"/>
</dbReference>
<comment type="similarity">
    <text evidence="2 8">Belongs to the ammonia transporter channel (TC 1.A.11.2) family.</text>
</comment>
<feature type="transmembrane region" description="Helical" evidence="8">
    <location>
        <begin position="397"/>
        <end position="420"/>
    </location>
</feature>
<comment type="subcellular location">
    <subcellularLocation>
        <location evidence="8">Cell membrane</location>
        <topology evidence="8">Multi-pass membrane protein</topology>
    </subcellularLocation>
    <subcellularLocation>
        <location evidence="1">Membrane</location>
        <topology evidence="1">Multi-pass membrane protein</topology>
    </subcellularLocation>
</comment>
<dbReference type="GO" id="GO:0008519">
    <property type="term" value="F:ammonium channel activity"/>
    <property type="evidence" value="ECO:0007669"/>
    <property type="project" value="InterPro"/>
</dbReference>
<feature type="transmembrane region" description="Helical" evidence="8">
    <location>
        <begin position="233"/>
        <end position="250"/>
    </location>
</feature>
<evidence type="ECO:0000256" key="6">
    <source>
        <dbReference type="ARBA" id="ARBA00023136"/>
    </source>
</evidence>
<feature type="transmembrane region" description="Helical" evidence="8">
    <location>
        <begin position="189"/>
        <end position="212"/>
    </location>
</feature>
<dbReference type="PANTHER" id="PTHR11730">
    <property type="entry name" value="AMMONIUM TRANSPORTER"/>
    <property type="match status" value="1"/>
</dbReference>
<dbReference type="SUPFAM" id="SSF111352">
    <property type="entry name" value="Ammonium transporter"/>
    <property type="match status" value="1"/>
</dbReference>
<feature type="transmembrane region" description="Helical" evidence="8">
    <location>
        <begin position="37"/>
        <end position="62"/>
    </location>
</feature>
<feature type="transmembrane region" description="Helical" evidence="8">
    <location>
        <begin position="298"/>
        <end position="317"/>
    </location>
</feature>
<evidence type="ECO:0000313" key="10">
    <source>
        <dbReference type="Proteomes" id="UP000887575"/>
    </source>
</evidence>
<feature type="transmembrane region" description="Helical" evidence="8">
    <location>
        <begin position="147"/>
        <end position="169"/>
    </location>
</feature>
<evidence type="ECO:0000256" key="5">
    <source>
        <dbReference type="ARBA" id="ARBA00022989"/>
    </source>
</evidence>
<evidence type="ECO:0000256" key="3">
    <source>
        <dbReference type="ARBA" id="ARBA00022448"/>
    </source>
</evidence>
<dbReference type="InterPro" id="IPR001905">
    <property type="entry name" value="Ammonium_transpt"/>
</dbReference>
<feature type="domain" description="Ammonium transporter AmtB-like" evidence="9">
    <location>
        <begin position="38"/>
        <end position="449"/>
    </location>
</feature>
<feature type="transmembrane region" description="Helical" evidence="8">
    <location>
        <begin position="270"/>
        <end position="291"/>
    </location>
</feature>
<evidence type="ECO:0000256" key="1">
    <source>
        <dbReference type="ARBA" id="ARBA00004141"/>
    </source>
</evidence>
<dbReference type="GO" id="GO:0097272">
    <property type="term" value="P:ammonium homeostasis"/>
    <property type="evidence" value="ECO:0007669"/>
    <property type="project" value="TreeGrafter"/>
</dbReference>
<keyword evidence="3 8" id="KW-0813">Transport</keyword>
<reference evidence="11" key="1">
    <citation type="submission" date="2024-02" db="UniProtKB">
        <authorList>
            <consortium name="WormBaseParasite"/>
        </authorList>
    </citation>
    <scope>IDENTIFICATION</scope>
</reference>
<evidence type="ECO:0000256" key="2">
    <source>
        <dbReference type="ARBA" id="ARBA00005887"/>
    </source>
</evidence>
<evidence type="ECO:0000256" key="4">
    <source>
        <dbReference type="ARBA" id="ARBA00022692"/>
    </source>
</evidence>
<keyword evidence="6 8" id="KW-0472">Membrane</keyword>